<evidence type="ECO:0000256" key="7">
    <source>
        <dbReference type="ARBA" id="ARBA00046740"/>
    </source>
</evidence>
<reference evidence="10" key="2">
    <citation type="submission" date="2020-01" db="EMBL/GenBank/DDBJ databases">
        <authorList>
            <person name="Campanaro S."/>
        </authorList>
    </citation>
    <scope>NUCLEOTIDE SEQUENCE</scope>
    <source>
        <strain evidence="10">AS06rmzACSIP_7</strain>
    </source>
</reference>
<dbReference type="Pfam" id="PF00410">
    <property type="entry name" value="Ribosomal_S8"/>
    <property type="match status" value="1"/>
</dbReference>
<organism evidence="10 11">
    <name type="scientific">Syntrophorhabdus aromaticivorans</name>
    <dbReference type="NCBI Taxonomy" id="328301"/>
    <lineage>
        <taxon>Bacteria</taxon>
        <taxon>Pseudomonadati</taxon>
        <taxon>Thermodesulfobacteriota</taxon>
        <taxon>Syntrophorhabdia</taxon>
        <taxon>Syntrophorhabdales</taxon>
        <taxon>Syntrophorhabdaceae</taxon>
        <taxon>Syntrophorhabdus</taxon>
    </lineage>
</organism>
<dbReference type="GO" id="GO:0005840">
    <property type="term" value="C:ribosome"/>
    <property type="evidence" value="ECO:0007669"/>
    <property type="project" value="UniProtKB-KW"/>
</dbReference>
<protein>
    <recommendedName>
        <fullName evidence="6 8">Small ribosomal subunit protein uS8</fullName>
    </recommendedName>
</protein>
<dbReference type="STRING" id="909663.GCA_000512235_03092"/>
<keyword evidence="5 8" id="KW-0687">Ribonucleoprotein</keyword>
<dbReference type="FunFam" id="3.30.1370.30:FF:000002">
    <property type="entry name" value="30S ribosomal protein S8"/>
    <property type="match status" value="1"/>
</dbReference>
<gene>
    <name evidence="8 10" type="primary">rpsH</name>
    <name evidence="10" type="ORF">GXY80_02070</name>
</gene>
<keyword evidence="4 8" id="KW-0689">Ribosomal protein</keyword>
<dbReference type="EMBL" id="JAAYEE010000034">
    <property type="protein sequence ID" value="NLW34256.1"/>
    <property type="molecule type" value="Genomic_DNA"/>
</dbReference>
<comment type="subunit">
    <text evidence="7 8">Part of the 30S ribosomal subunit. Contacts proteins S5 and S12.</text>
</comment>
<dbReference type="Gene3D" id="3.30.1490.10">
    <property type="match status" value="1"/>
</dbReference>
<keyword evidence="3 8" id="KW-0694">RNA-binding</keyword>
<dbReference type="FunFam" id="3.30.1490.10:FF:000001">
    <property type="entry name" value="30S ribosomal protein S8"/>
    <property type="match status" value="1"/>
</dbReference>
<proteinExistence type="inferred from homology"/>
<evidence type="ECO:0000256" key="9">
    <source>
        <dbReference type="RuleBase" id="RU003660"/>
    </source>
</evidence>
<dbReference type="Gene3D" id="3.30.1370.30">
    <property type="match status" value="1"/>
</dbReference>
<dbReference type="GO" id="GO:0005737">
    <property type="term" value="C:cytoplasm"/>
    <property type="evidence" value="ECO:0007669"/>
    <property type="project" value="UniProtKB-ARBA"/>
</dbReference>
<dbReference type="InterPro" id="IPR035987">
    <property type="entry name" value="Ribosomal_uS8_sf"/>
</dbReference>
<evidence type="ECO:0000313" key="11">
    <source>
        <dbReference type="Proteomes" id="UP000777265"/>
    </source>
</evidence>
<name>A0A351U449_9BACT</name>
<evidence type="ECO:0000256" key="6">
    <source>
        <dbReference type="ARBA" id="ARBA00035258"/>
    </source>
</evidence>
<dbReference type="SUPFAM" id="SSF56047">
    <property type="entry name" value="Ribosomal protein S8"/>
    <property type="match status" value="1"/>
</dbReference>
<evidence type="ECO:0000256" key="8">
    <source>
        <dbReference type="HAMAP-Rule" id="MF_01302"/>
    </source>
</evidence>
<comment type="caution">
    <text evidence="10">The sequence shown here is derived from an EMBL/GenBank/DDBJ whole genome shotgun (WGS) entry which is preliminary data.</text>
</comment>
<reference evidence="10" key="1">
    <citation type="journal article" date="2020" name="Biotechnol. Biofuels">
        <title>New insights from the biogas microbiome by comprehensive genome-resolved metagenomics of nearly 1600 species originating from multiple anaerobic digesters.</title>
        <authorList>
            <person name="Campanaro S."/>
            <person name="Treu L."/>
            <person name="Rodriguez-R L.M."/>
            <person name="Kovalovszki A."/>
            <person name="Ziels R.M."/>
            <person name="Maus I."/>
            <person name="Zhu X."/>
            <person name="Kougias P.G."/>
            <person name="Basile A."/>
            <person name="Luo G."/>
            <person name="Schluter A."/>
            <person name="Konstantinidis K.T."/>
            <person name="Angelidaki I."/>
        </authorList>
    </citation>
    <scope>NUCLEOTIDE SEQUENCE</scope>
    <source>
        <strain evidence="10">AS06rmzACSIP_7</strain>
    </source>
</reference>
<evidence type="ECO:0000313" key="10">
    <source>
        <dbReference type="EMBL" id="NLW34256.1"/>
    </source>
</evidence>
<evidence type="ECO:0000256" key="3">
    <source>
        <dbReference type="ARBA" id="ARBA00022884"/>
    </source>
</evidence>
<comment type="similarity">
    <text evidence="1 8 9">Belongs to the universal ribosomal protein uS8 family.</text>
</comment>
<comment type="function">
    <text evidence="8">One of the primary rRNA binding proteins, it binds directly to 16S rRNA central domain where it helps coordinate assembly of the platform of the 30S subunit.</text>
</comment>
<dbReference type="PANTHER" id="PTHR11758">
    <property type="entry name" value="40S RIBOSOMAL PROTEIN S15A"/>
    <property type="match status" value="1"/>
</dbReference>
<dbReference type="GO" id="GO:0019843">
    <property type="term" value="F:rRNA binding"/>
    <property type="evidence" value="ECO:0007669"/>
    <property type="project" value="UniProtKB-UniRule"/>
</dbReference>
<dbReference type="Proteomes" id="UP000777265">
    <property type="component" value="Unassembled WGS sequence"/>
</dbReference>
<dbReference type="GO" id="GO:0003735">
    <property type="term" value="F:structural constituent of ribosome"/>
    <property type="evidence" value="ECO:0007669"/>
    <property type="project" value="InterPro"/>
</dbReference>
<dbReference type="NCBIfam" id="NF001109">
    <property type="entry name" value="PRK00136.1"/>
    <property type="match status" value="1"/>
</dbReference>
<evidence type="ECO:0000256" key="2">
    <source>
        <dbReference type="ARBA" id="ARBA00022730"/>
    </source>
</evidence>
<dbReference type="InterPro" id="IPR047863">
    <property type="entry name" value="Ribosomal_uS8_CS"/>
</dbReference>
<dbReference type="GO" id="GO:0006412">
    <property type="term" value="P:translation"/>
    <property type="evidence" value="ECO:0007669"/>
    <property type="project" value="UniProtKB-UniRule"/>
</dbReference>
<accession>A0A351U449</accession>
<evidence type="ECO:0000256" key="1">
    <source>
        <dbReference type="ARBA" id="ARBA00006471"/>
    </source>
</evidence>
<keyword evidence="2 8" id="KW-0699">rRNA-binding</keyword>
<dbReference type="GO" id="GO:1990904">
    <property type="term" value="C:ribonucleoprotein complex"/>
    <property type="evidence" value="ECO:0007669"/>
    <property type="project" value="UniProtKB-KW"/>
</dbReference>
<evidence type="ECO:0000256" key="4">
    <source>
        <dbReference type="ARBA" id="ARBA00022980"/>
    </source>
</evidence>
<dbReference type="PROSITE" id="PS00053">
    <property type="entry name" value="RIBOSOMAL_S8"/>
    <property type="match status" value="1"/>
</dbReference>
<dbReference type="InterPro" id="IPR000630">
    <property type="entry name" value="Ribosomal_uS8"/>
</dbReference>
<sequence>MGMVDPIADMLTRIRNAITARHESVDVPYSNMKFAISKIMKEEGYIRNYKTFVNEARKKFLKIYISYDENSRSVITGLQRISKPGKRVYVGVDAISKLKRRLGTVVLSTSKGLMTDNNARKNKVGGEPLLMVW</sequence>
<dbReference type="HAMAP" id="MF_01302_B">
    <property type="entry name" value="Ribosomal_uS8_B"/>
    <property type="match status" value="1"/>
</dbReference>
<evidence type="ECO:0000256" key="5">
    <source>
        <dbReference type="ARBA" id="ARBA00023274"/>
    </source>
</evidence>
<dbReference type="AlphaFoldDB" id="A0A351U449"/>